<comment type="caution">
    <text evidence="1">The sequence shown here is derived from an EMBL/GenBank/DDBJ whole genome shotgun (WGS) entry which is preliminary data.</text>
</comment>
<dbReference type="Proteomes" id="UP000184089">
    <property type="component" value="Unassembled WGS sequence"/>
</dbReference>
<proteinExistence type="predicted"/>
<protein>
    <submittedName>
        <fullName evidence="1">Uncharacterized protein</fullName>
    </submittedName>
</protein>
<name>A0AAQ1MBM1_9FIRM</name>
<dbReference type="EMBL" id="FQVY01000001">
    <property type="protein sequence ID" value="SHF73828.1"/>
    <property type="molecule type" value="Genomic_DNA"/>
</dbReference>
<gene>
    <name evidence="1" type="ORF">SAMN05444424_0509</name>
</gene>
<dbReference type="AlphaFoldDB" id="A0AAQ1MBM1"/>
<reference evidence="2" key="1">
    <citation type="submission" date="2016-11" db="EMBL/GenBank/DDBJ databases">
        <authorList>
            <person name="Jaros S."/>
            <person name="Januszkiewicz K."/>
            <person name="Wedrychowicz H."/>
        </authorList>
    </citation>
    <scope>NUCLEOTIDE SEQUENCE [LARGE SCALE GENOMIC DNA]</scope>
    <source>
        <strain evidence="2">DSM 4029</strain>
    </source>
</reference>
<accession>A0AAQ1MBM1</accession>
<organism evidence="1 2">
    <name type="scientific">Bittarella massiliensis</name>
    <name type="common">ex Durand et al. 2017</name>
    <dbReference type="NCBI Taxonomy" id="1720313"/>
    <lineage>
        <taxon>Bacteria</taxon>
        <taxon>Bacillati</taxon>
        <taxon>Bacillota</taxon>
        <taxon>Clostridia</taxon>
        <taxon>Eubacteriales</taxon>
        <taxon>Oscillospiraceae</taxon>
        <taxon>Bittarella (ex Durand et al. 2017)</taxon>
    </lineage>
</organism>
<sequence length="107" mass="12031">MINPYELKDERALGLIQGYVIDVKDKGDCNMLLFKKDTMDRASDLISVAAWAPQAGQDTPDMKAMTDDVKGKFIACIVIIRKKEKNGKLYTNYDMKYLIKPPVGKTA</sequence>
<evidence type="ECO:0000313" key="2">
    <source>
        <dbReference type="Proteomes" id="UP000184089"/>
    </source>
</evidence>
<evidence type="ECO:0000313" key="1">
    <source>
        <dbReference type="EMBL" id="SHF73828.1"/>
    </source>
</evidence>